<reference evidence="4 5" key="1">
    <citation type="submission" date="2020-04" db="EMBL/GenBank/DDBJ databases">
        <authorList>
            <person name="Laetsch R D."/>
            <person name="Stevens L."/>
            <person name="Kumar S."/>
            <person name="Blaxter L. M."/>
        </authorList>
    </citation>
    <scope>NUCLEOTIDE SEQUENCE [LARGE SCALE GENOMIC DNA]</scope>
</reference>
<dbReference type="PANTHER" id="PTHR21513:SF19">
    <property type="entry name" value="MAJOR SPERM PROTEIN"/>
    <property type="match status" value="1"/>
</dbReference>
<name>A0A8S1ERP7_9PELO</name>
<keyword evidence="5" id="KW-1185">Reference proteome</keyword>
<dbReference type="OrthoDB" id="5855827at2759"/>
<dbReference type="InterPro" id="IPR013783">
    <property type="entry name" value="Ig-like_fold"/>
</dbReference>
<keyword evidence="1" id="KW-0206">Cytoskeleton</keyword>
<gene>
    <name evidence="4" type="ORF">CBOVIS_LOCUS5318</name>
</gene>
<evidence type="ECO:0000256" key="1">
    <source>
        <dbReference type="RuleBase" id="RU003425"/>
    </source>
</evidence>
<evidence type="ECO:0000313" key="4">
    <source>
        <dbReference type="EMBL" id="CAB3402740.1"/>
    </source>
</evidence>
<dbReference type="Gene3D" id="2.60.40.10">
    <property type="entry name" value="Immunoglobulins"/>
    <property type="match status" value="1"/>
</dbReference>
<dbReference type="InterPro" id="IPR000535">
    <property type="entry name" value="MSP_dom"/>
</dbReference>
<dbReference type="PANTHER" id="PTHR21513">
    <property type="entry name" value="MAJOR SPERM PROTEIN"/>
    <property type="match status" value="1"/>
</dbReference>
<dbReference type="SUPFAM" id="SSF49354">
    <property type="entry name" value="PapD-like"/>
    <property type="match status" value="1"/>
</dbReference>
<sequence length="183" mass="21248">MPLPNKAGEPEFKLKVEPADKLVFKYKLGEECTIDMKITNPLKERNSFKVKCTDNDIFRVRPPLGFVKGGESAVVKITLKAKTAPDPTRHFFAIYHLKYTDMKSTARAVWTSETKPDGVIRLQAVLEDVNAEKKEETDKKEDDKKEDKKDDKKEEKDDKKDEKKEDEKDEKKEDKKEDDEKKK</sequence>
<keyword evidence="1" id="KW-0963">Cytoplasm</keyword>
<accession>A0A8S1ERP7</accession>
<dbReference type="Proteomes" id="UP000494206">
    <property type="component" value="Unassembled WGS sequence"/>
</dbReference>
<dbReference type="AlphaFoldDB" id="A0A8S1ERP7"/>
<feature type="domain" description="MSP" evidence="3">
    <location>
        <begin position="13"/>
        <end position="128"/>
    </location>
</feature>
<evidence type="ECO:0000259" key="3">
    <source>
        <dbReference type="PROSITE" id="PS50202"/>
    </source>
</evidence>
<dbReference type="InterPro" id="IPR008962">
    <property type="entry name" value="PapD-like_sf"/>
</dbReference>
<comment type="caution">
    <text evidence="4">The sequence shown here is derived from an EMBL/GenBank/DDBJ whole genome shotgun (WGS) entry which is preliminary data.</text>
</comment>
<comment type="function">
    <text evidence="1">Central component in molecular interactions underlying sperm crawling. Forms an extensive filament system that extends from sperm villipoda, along the leading edge of the pseudopod.</text>
</comment>
<dbReference type="PROSITE" id="PS50202">
    <property type="entry name" value="MSP"/>
    <property type="match status" value="1"/>
</dbReference>
<evidence type="ECO:0000256" key="2">
    <source>
        <dbReference type="SAM" id="MobiDB-lite"/>
    </source>
</evidence>
<organism evidence="4 5">
    <name type="scientific">Caenorhabditis bovis</name>
    <dbReference type="NCBI Taxonomy" id="2654633"/>
    <lineage>
        <taxon>Eukaryota</taxon>
        <taxon>Metazoa</taxon>
        <taxon>Ecdysozoa</taxon>
        <taxon>Nematoda</taxon>
        <taxon>Chromadorea</taxon>
        <taxon>Rhabditida</taxon>
        <taxon>Rhabditina</taxon>
        <taxon>Rhabditomorpha</taxon>
        <taxon>Rhabditoidea</taxon>
        <taxon>Rhabditidae</taxon>
        <taxon>Peloderinae</taxon>
        <taxon>Caenorhabditis</taxon>
    </lineage>
</organism>
<dbReference type="Pfam" id="PF00635">
    <property type="entry name" value="Motile_Sperm"/>
    <property type="match status" value="1"/>
</dbReference>
<evidence type="ECO:0000313" key="5">
    <source>
        <dbReference type="Proteomes" id="UP000494206"/>
    </source>
</evidence>
<feature type="region of interest" description="Disordered" evidence="2">
    <location>
        <begin position="130"/>
        <end position="183"/>
    </location>
</feature>
<protein>
    <recommendedName>
        <fullName evidence="1">Major sperm protein</fullName>
    </recommendedName>
</protein>
<proteinExistence type="predicted"/>
<dbReference type="EMBL" id="CADEPM010000003">
    <property type="protein sequence ID" value="CAB3402740.1"/>
    <property type="molecule type" value="Genomic_DNA"/>
</dbReference>